<evidence type="ECO:0000256" key="1">
    <source>
        <dbReference type="SAM" id="MobiDB-lite"/>
    </source>
</evidence>
<feature type="region of interest" description="Disordered" evidence="1">
    <location>
        <begin position="199"/>
        <end position="221"/>
    </location>
</feature>
<proteinExistence type="predicted"/>
<accession>A0A915JRF9</accession>
<feature type="transmembrane region" description="Helical" evidence="2">
    <location>
        <begin position="54"/>
        <end position="80"/>
    </location>
</feature>
<keyword evidence="2" id="KW-1133">Transmembrane helix</keyword>
<keyword evidence="2" id="KW-0472">Membrane</keyword>
<evidence type="ECO:0000256" key="2">
    <source>
        <dbReference type="SAM" id="Phobius"/>
    </source>
</evidence>
<sequence length="329" mass="34809">MRSRLTNCCVHFYQSVDCTAACYFVIAIVMVVVGVVVTLATAKEKLINDEAGTIAQLWIVGPIFVSSGLLVLIKSVSHVYKKMRRSMRHQLGNESRHSLRGTAAFPPSYSRALVAPVPSNIVEVDDDQISYSITKDVAVGGDLAFTTPGGNADVGSPQDIDSCKNVTIVCNDEPSPPSYTEAIEMIKRKSTTSSIGLLDSTSGSVSSASRPLPIPSSKQHDVKDAATQIDLGETKVVVYQANDSAAQTNAADTGASTSLLFNNCAVGSSCNASSTTAATPVVRKTRSDTNVALDTKSFSTESDVVTTQQKFFTGANEPCASARNSLVHM</sequence>
<evidence type="ECO:0000313" key="3">
    <source>
        <dbReference type="Proteomes" id="UP000887565"/>
    </source>
</evidence>
<dbReference type="AlphaFoldDB" id="A0A915JRF9"/>
<dbReference type="Proteomes" id="UP000887565">
    <property type="component" value="Unplaced"/>
</dbReference>
<evidence type="ECO:0000313" key="4">
    <source>
        <dbReference type="WBParaSite" id="nRc.2.0.1.t28461-RA"/>
    </source>
</evidence>
<feature type="transmembrane region" description="Helical" evidence="2">
    <location>
        <begin position="21"/>
        <end position="42"/>
    </location>
</feature>
<name>A0A915JRF9_ROMCU</name>
<keyword evidence="3" id="KW-1185">Reference proteome</keyword>
<reference evidence="4" key="1">
    <citation type="submission" date="2022-11" db="UniProtKB">
        <authorList>
            <consortium name="WormBaseParasite"/>
        </authorList>
    </citation>
    <scope>IDENTIFICATION</scope>
</reference>
<feature type="compositionally biased region" description="Polar residues" evidence="1">
    <location>
        <begin position="199"/>
        <end position="209"/>
    </location>
</feature>
<dbReference type="WBParaSite" id="nRc.2.0.1.t28461-RA">
    <property type="protein sequence ID" value="nRc.2.0.1.t28461-RA"/>
    <property type="gene ID" value="nRc.2.0.1.g28461"/>
</dbReference>
<protein>
    <submittedName>
        <fullName evidence="4">Membrane-associated protein</fullName>
    </submittedName>
</protein>
<organism evidence="3 4">
    <name type="scientific">Romanomermis culicivorax</name>
    <name type="common">Nematode worm</name>
    <dbReference type="NCBI Taxonomy" id="13658"/>
    <lineage>
        <taxon>Eukaryota</taxon>
        <taxon>Metazoa</taxon>
        <taxon>Ecdysozoa</taxon>
        <taxon>Nematoda</taxon>
        <taxon>Enoplea</taxon>
        <taxon>Dorylaimia</taxon>
        <taxon>Mermithida</taxon>
        <taxon>Mermithoidea</taxon>
        <taxon>Mermithidae</taxon>
        <taxon>Romanomermis</taxon>
    </lineage>
</organism>
<keyword evidence="2" id="KW-0812">Transmembrane</keyword>